<evidence type="ECO:0000313" key="1">
    <source>
        <dbReference type="EMBL" id="PJG50926.1"/>
    </source>
</evidence>
<comment type="caution">
    <text evidence="1">The sequence shown here is derived from an EMBL/GenBank/DDBJ whole genome shotgun (WGS) entry which is preliminary data.</text>
</comment>
<organism evidence="1 2">
    <name type="scientific">Bradyrhizobium forestalis</name>
    <dbReference type="NCBI Taxonomy" id="1419263"/>
    <lineage>
        <taxon>Bacteria</taxon>
        <taxon>Pseudomonadati</taxon>
        <taxon>Pseudomonadota</taxon>
        <taxon>Alphaproteobacteria</taxon>
        <taxon>Hyphomicrobiales</taxon>
        <taxon>Nitrobacteraceae</taxon>
        <taxon>Bradyrhizobium</taxon>
    </lineage>
</organism>
<reference evidence="1 2" key="1">
    <citation type="submission" date="2017-11" db="EMBL/GenBank/DDBJ databases">
        <title>Bradyrhizobium forestalis sp. nov., an efficient nitrogen-fixing bacterium isolated from nodules of forest legume species in the Amazon.</title>
        <authorList>
            <person name="Costa E.M."/>
            <person name="Guimaraes A."/>
            <person name="Carvalho T.S."/>
            <person name="Rodrigues T.L."/>
            <person name="Ribeiro P.R.A."/>
            <person name="Lebbe L."/>
            <person name="Willems A."/>
            <person name="Moreira F.M.S."/>
        </authorList>
    </citation>
    <scope>NUCLEOTIDE SEQUENCE [LARGE SCALE GENOMIC DNA]</scope>
    <source>
        <strain evidence="1 2">INPA54B</strain>
    </source>
</reference>
<sequence>MIHRTVKEWDYLQIEPASDGPRAFTRTLADRVMSVARNVNLGGDGGERVLLEGSSKLRAQQVVGVLVAKGVTVEILPKIEGLNEDQAIRRSLVHMLALVFDLDIAVGAAATFAWQEENLLEILIRVFSEKLFATLRQGMPRAYTVREDDVSALRGSLNVVRQFTILAATPQRLACRFDELSPNIVLNQIMKATVARLLTISGNRENLRRLAELAFVYEEVAPIPVRSLRWDQVVLDRTNVGWTELLRFARLLLQGRYQSTTSGTSEGFSLLFEMNKLFEEFVGRSLKRALQGTDLAVRLQGPREYALIDRQSGALRFATRPDVVVSRNGKPLLVIDTKWKRLKEATDDPKRGVGQADVYQMMAYAHVYECNRLMLLYPHHQELAERDGLVAVHQIARKLDSLIGIATVDLARPEHIGIVLRRLLFNEGSPFDLKVARSRVEQQITPVPG</sequence>
<accession>A0A2M8QZD2</accession>
<dbReference type="PANTHER" id="PTHR38733:SF1">
    <property type="entry name" value="TYPE IV METHYL-DIRECTED RESTRICTION ENZYME ECOKMCRBC"/>
    <property type="match status" value="1"/>
</dbReference>
<dbReference type="PANTHER" id="PTHR38733">
    <property type="entry name" value="PROTEIN MCRC"/>
    <property type="match status" value="1"/>
</dbReference>
<keyword evidence="1" id="KW-0378">Hydrolase</keyword>
<dbReference type="InterPro" id="IPR019292">
    <property type="entry name" value="McrC"/>
</dbReference>
<gene>
    <name evidence="1" type="ORF">CVM73_33680</name>
</gene>
<dbReference type="Gene3D" id="3.90.320.10">
    <property type="match status" value="1"/>
</dbReference>
<protein>
    <submittedName>
        <fullName evidence="1">Restriction endonuclease</fullName>
    </submittedName>
</protein>
<dbReference type="Pfam" id="PF10117">
    <property type="entry name" value="McrBC"/>
    <property type="match status" value="1"/>
</dbReference>
<evidence type="ECO:0000313" key="2">
    <source>
        <dbReference type="Proteomes" id="UP000231194"/>
    </source>
</evidence>
<dbReference type="EMBL" id="PGVG01000046">
    <property type="protein sequence ID" value="PJG50926.1"/>
    <property type="molecule type" value="Genomic_DNA"/>
</dbReference>
<keyword evidence="1" id="KW-0540">Nuclease</keyword>
<dbReference type="OrthoDB" id="307209at2"/>
<keyword evidence="2" id="KW-1185">Reference proteome</keyword>
<dbReference type="GO" id="GO:0004519">
    <property type="term" value="F:endonuclease activity"/>
    <property type="evidence" value="ECO:0007669"/>
    <property type="project" value="UniProtKB-KW"/>
</dbReference>
<keyword evidence="1" id="KW-0255">Endonuclease</keyword>
<dbReference type="Proteomes" id="UP000231194">
    <property type="component" value="Unassembled WGS sequence"/>
</dbReference>
<dbReference type="InterPro" id="IPR011604">
    <property type="entry name" value="PDDEXK-like_dom_sf"/>
</dbReference>
<proteinExistence type="predicted"/>
<name>A0A2M8QZD2_9BRAD</name>
<dbReference type="AlphaFoldDB" id="A0A2M8QZD2"/>